<evidence type="ECO:0000313" key="2">
    <source>
        <dbReference type="EMBL" id="CAH0264740.1"/>
    </source>
</evidence>
<accession>A0A9W4PIG7</accession>
<evidence type="ECO:0000313" key="3">
    <source>
        <dbReference type="Proteomes" id="UP000789326"/>
    </source>
</evidence>
<gene>
    <name evidence="2" type="ORF">SRABI133_03492</name>
</gene>
<dbReference type="AlphaFoldDB" id="A0A9W4PIG7"/>
<feature type="domain" description="Putative amidase" evidence="1">
    <location>
        <begin position="154"/>
        <end position="303"/>
    </location>
</feature>
<dbReference type="PANTHER" id="PTHR40032">
    <property type="entry name" value="EXPORTED PROTEIN-RELATED"/>
    <property type="match status" value="1"/>
</dbReference>
<sequence length="313" mass="36844">MPTLYEVVFLSMPSYIHISIDGKKEGMNLREQLQRLLQERVEFYTSDDLVRSERKLHLKKDMMRNRAAEIVRVNAAGKIHSKKKEDNDTVLTYHVHLQYLLKQEDSFYIEEEMEEREARFRNGYIVDERELFPSFETEDAPPKCDPGADRLAYKYDRMKAVQYAERWWNEFNPAYHKFTDDCTNFISQCLHAGGIPMWGAPNKSKGWWIRGKSWSYTWTTAHSLYHLLKAGNAIRTKQVESARELNLGDILCIDFEGDGRFDHNLIVTAKDQDGMPLVNAHTMNSRHRYWTYEDSTRYTPNIVYKFFVILDGG</sequence>
<organism evidence="2 3">
    <name type="scientific">Peribacillus simplex</name>
    <dbReference type="NCBI Taxonomy" id="1478"/>
    <lineage>
        <taxon>Bacteria</taxon>
        <taxon>Bacillati</taxon>
        <taxon>Bacillota</taxon>
        <taxon>Bacilli</taxon>
        <taxon>Bacillales</taxon>
        <taxon>Bacillaceae</taxon>
        <taxon>Peribacillus</taxon>
    </lineage>
</organism>
<reference evidence="2" key="1">
    <citation type="submission" date="2021-11" db="EMBL/GenBank/DDBJ databases">
        <authorList>
            <person name="Bulgarelli D."/>
        </authorList>
    </citation>
    <scope>NUCLEOTIDE SEQUENCE</scope>
    <source>
        <strain evidence="2">Bi133</strain>
    </source>
</reference>
<dbReference type="EMBL" id="CAKKMG010000057">
    <property type="protein sequence ID" value="CAH0264740.1"/>
    <property type="molecule type" value="Genomic_DNA"/>
</dbReference>
<name>A0A9W4PIG7_9BACI</name>
<dbReference type="Proteomes" id="UP000789326">
    <property type="component" value="Unassembled WGS sequence"/>
</dbReference>
<dbReference type="Pfam" id="PF12671">
    <property type="entry name" value="Amidase_6"/>
    <property type="match status" value="1"/>
</dbReference>
<proteinExistence type="predicted"/>
<dbReference type="InterPro" id="IPR024301">
    <property type="entry name" value="Amidase_6"/>
</dbReference>
<protein>
    <recommendedName>
        <fullName evidence="1">Putative amidase domain-containing protein</fullName>
    </recommendedName>
</protein>
<dbReference type="PANTHER" id="PTHR40032:SF1">
    <property type="entry name" value="EXPORTED PROTEIN"/>
    <property type="match status" value="1"/>
</dbReference>
<comment type="caution">
    <text evidence="2">The sequence shown here is derived from an EMBL/GenBank/DDBJ whole genome shotgun (WGS) entry which is preliminary data.</text>
</comment>
<evidence type="ECO:0000259" key="1">
    <source>
        <dbReference type="Pfam" id="PF12671"/>
    </source>
</evidence>